<dbReference type="FunFam" id="3.40.50.2000:FF:000063">
    <property type="entry name" value="Glycosyltransferase"/>
    <property type="match status" value="1"/>
</dbReference>
<dbReference type="PANTHER" id="PTHR48047:SF81">
    <property type="entry name" value="GLYCOSYLTRANSFERASE"/>
    <property type="match status" value="1"/>
</dbReference>
<proteinExistence type="inferred from homology"/>
<dbReference type="InterPro" id="IPR035595">
    <property type="entry name" value="UDP_glycos_trans_CS"/>
</dbReference>
<evidence type="ECO:0000256" key="5">
    <source>
        <dbReference type="RuleBase" id="RU003718"/>
    </source>
</evidence>
<dbReference type="GO" id="GO:0009813">
    <property type="term" value="P:flavonoid biosynthetic process"/>
    <property type="evidence" value="ECO:0007669"/>
    <property type="project" value="UniProtKB-KW"/>
</dbReference>
<evidence type="ECO:0000256" key="4">
    <source>
        <dbReference type="ARBA" id="ARBA00023241"/>
    </source>
</evidence>
<dbReference type="Gene3D" id="3.40.50.2000">
    <property type="entry name" value="Glycogen Phosphorylase B"/>
    <property type="match status" value="2"/>
</dbReference>
<name>A0A7J7I492_CAMSI</name>
<evidence type="ECO:0000313" key="8">
    <source>
        <dbReference type="EMBL" id="KAF5959852.1"/>
    </source>
</evidence>
<dbReference type="AlphaFoldDB" id="A0A7J7I492"/>
<dbReference type="Proteomes" id="UP000593564">
    <property type="component" value="Unassembled WGS sequence"/>
</dbReference>
<feature type="region of interest" description="Disordered" evidence="7">
    <location>
        <begin position="329"/>
        <end position="349"/>
    </location>
</feature>
<evidence type="ECO:0000256" key="2">
    <source>
        <dbReference type="ARBA" id="ARBA00022676"/>
    </source>
</evidence>
<gene>
    <name evidence="8" type="ORF">HYC85_001061</name>
</gene>
<protein>
    <recommendedName>
        <fullName evidence="6">Glycosyltransferase</fullName>
        <ecNumber evidence="6">2.4.1.-</ecNumber>
    </recommendedName>
</protein>
<comment type="caution">
    <text evidence="8">The sequence shown here is derived from an EMBL/GenBank/DDBJ whole genome shotgun (WGS) entry which is preliminary data.</text>
</comment>
<keyword evidence="2 5" id="KW-0328">Glycosyltransferase</keyword>
<evidence type="ECO:0000313" key="9">
    <source>
        <dbReference type="Proteomes" id="UP000593564"/>
    </source>
</evidence>
<reference evidence="9" key="1">
    <citation type="journal article" date="2020" name="Nat. Commun.">
        <title>Genome assembly of wild tea tree DASZ reveals pedigree and selection history of tea varieties.</title>
        <authorList>
            <person name="Zhang W."/>
            <person name="Zhang Y."/>
            <person name="Qiu H."/>
            <person name="Guo Y."/>
            <person name="Wan H."/>
            <person name="Zhang X."/>
            <person name="Scossa F."/>
            <person name="Alseekh S."/>
            <person name="Zhang Q."/>
            <person name="Wang P."/>
            <person name="Xu L."/>
            <person name="Schmidt M.H."/>
            <person name="Jia X."/>
            <person name="Li D."/>
            <person name="Zhu A."/>
            <person name="Guo F."/>
            <person name="Chen W."/>
            <person name="Ni D."/>
            <person name="Usadel B."/>
            <person name="Fernie A.R."/>
            <person name="Wen W."/>
        </authorList>
    </citation>
    <scope>NUCLEOTIDE SEQUENCE [LARGE SCALE GENOMIC DNA]</scope>
    <source>
        <strain evidence="9">cv. G240</strain>
    </source>
</reference>
<dbReference type="PANTHER" id="PTHR48047">
    <property type="entry name" value="GLYCOSYLTRANSFERASE"/>
    <property type="match status" value="1"/>
</dbReference>
<dbReference type="CDD" id="cd03784">
    <property type="entry name" value="GT1_Gtf-like"/>
    <property type="match status" value="1"/>
</dbReference>
<dbReference type="SUPFAM" id="SSF53756">
    <property type="entry name" value="UDP-Glycosyltransferase/glycogen phosphorylase"/>
    <property type="match status" value="1"/>
</dbReference>
<dbReference type="FunFam" id="3.40.50.2000:FF:000071">
    <property type="entry name" value="Glycosyltransferase"/>
    <property type="match status" value="1"/>
</dbReference>
<organism evidence="8 9">
    <name type="scientific">Camellia sinensis</name>
    <name type="common">Tea plant</name>
    <name type="synonym">Thea sinensis</name>
    <dbReference type="NCBI Taxonomy" id="4442"/>
    <lineage>
        <taxon>Eukaryota</taxon>
        <taxon>Viridiplantae</taxon>
        <taxon>Streptophyta</taxon>
        <taxon>Embryophyta</taxon>
        <taxon>Tracheophyta</taxon>
        <taxon>Spermatophyta</taxon>
        <taxon>Magnoliopsida</taxon>
        <taxon>eudicotyledons</taxon>
        <taxon>Gunneridae</taxon>
        <taxon>Pentapetalae</taxon>
        <taxon>asterids</taxon>
        <taxon>Ericales</taxon>
        <taxon>Theaceae</taxon>
        <taxon>Camellia</taxon>
    </lineage>
</organism>
<dbReference type="Pfam" id="PF00201">
    <property type="entry name" value="UDPGT"/>
    <property type="match status" value="1"/>
</dbReference>
<keyword evidence="3 5" id="KW-0808">Transferase</keyword>
<evidence type="ECO:0000256" key="6">
    <source>
        <dbReference type="RuleBase" id="RU362057"/>
    </source>
</evidence>
<sequence length="544" mass="60970">MDSSKDGKAEMLFLPWILARGHMIPVIDTARVFAAHGAKVTIITTPGYAQLFQKSIERDQSLLGHDISFHTFKLPTAEVGLPEGCENLLSTALDRDMSEKLFAAISKLEKPIEQLLRERRPDCLVSDMFYPWTADVCAQLGIPRILFHVTGLFPLCCEESVRRYAPHEKVNYDTETFALPGLPDDNIKFSKLKLPYWFKTKGTGWRQLLDIFLEAELKSYGIIINSFYDLEPTYAEHYKNEMGRKLWLVGPVYLFNKAAEEKADRGEKNSIDGGTVLSWLDTKKPNSVIYVSFGSQVRMAPKQFLEIAHGLEASGCPFIWVARDLSKSNEEDKEKREGGEGENGDKMLPDGFEERMTKSGHGLIVRSWAPQLLILEHVAVGGFMTHCGWNSTIEGIGAGIPMITWPLAAEQFFIESLVTDVLKTGIRVENEEWVSLHWEPKVTVTREKVEKAVKWLIGGDGGDQVVEMRRRAREMAEKAKKAMDYGGSSDAAVIALINELKSRQSNRTRSESAVSVCNLSSVIPDQSQMSGVHCCNNDNDNNNS</sequence>
<reference evidence="8 9" key="2">
    <citation type="submission" date="2020-07" db="EMBL/GenBank/DDBJ databases">
        <title>Genome assembly of wild tea tree DASZ reveals pedigree and selection history of tea varieties.</title>
        <authorList>
            <person name="Zhang W."/>
        </authorList>
    </citation>
    <scope>NUCLEOTIDE SEQUENCE [LARGE SCALE GENOMIC DNA]</scope>
    <source>
        <strain evidence="9">cv. G240</strain>
        <tissue evidence="8">Leaf</tissue>
    </source>
</reference>
<keyword evidence="4" id="KW-0284">Flavonoid biosynthesis</keyword>
<comment type="similarity">
    <text evidence="1 5">Belongs to the UDP-glycosyltransferase family.</text>
</comment>
<dbReference type="PROSITE" id="PS00375">
    <property type="entry name" value="UDPGT"/>
    <property type="match status" value="1"/>
</dbReference>
<dbReference type="InterPro" id="IPR002213">
    <property type="entry name" value="UDP_glucos_trans"/>
</dbReference>
<evidence type="ECO:0000256" key="3">
    <source>
        <dbReference type="ARBA" id="ARBA00022679"/>
    </source>
</evidence>
<keyword evidence="9" id="KW-1185">Reference proteome</keyword>
<accession>A0A7J7I492</accession>
<dbReference type="EC" id="2.4.1.-" evidence="6"/>
<evidence type="ECO:0000256" key="7">
    <source>
        <dbReference type="SAM" id="MobiDB-lite"/>
    </source>
</evidence>
<dbReference type="GO" id="GO:0035251">
    <property type="term" value="F:UDP-glucosyltransferase activity"/>
    <property type="evidence" value="ECO:0007669"/>
    <property type="project" value="TreeGrafter"/>
</dbReference>
<evidence type="ECO:0000256" key="1">
    <source>
        <dbReference type="ARBA" id="ARBA00009995"/>
    </source>
</evidence>
<dbReference type="EMBL" id="JACBKZ010000001">
    <property type="protein sequence ID" value="KAF5959852.1"/>
    <property type="molecule type" value="Genomic_DNA"/>
</dbReference>